<sequence length="231" mass="25542">MRNLVLLPGFMLNAHLWDDMQADLSTLGTLNFGDLGQDIGIQAMADAVLRQAPERFVLFGFSMGGFVAQAIALKTPERVLGLGLLNTSSRPQTERESAGTLAQIELAQRTPFKGLTSRALASSLHPARSTDRALLDRLQAMALANGKEVFLRQLQTLRDSNAEDLQRLQCPVLIVSSDEDKLRSVEESEEMARQIPQSRLEIIGDCGHMTPMEKPQELFRIISDWIVQSGL</sequence>
<dbReference type="GO" id="GO:0016787">
    <property type="term" value="F:hydrolase activity"/>
    <property type="evidence" value="ECO:0007669"/>
    <property type="project" value="UniProtKB-KW"/>
</dbReference>
<dbReference type="EMBL" id="NJGV01000010">
    <property type="protein sequence ID" value="OWY34218.1"/>
    <property type="molecule type" value="Genomic_DNA"/>
</dbReference>
<name>A0A225SUA5_9BURK</name>
<comment type="caution">
    <text evidence="2">The sequence shown here is derived from an EMBL/GenBank/DDBJ whole genome shotgun (WGS) entry which is preliminary data.</text>
</comment>
<gene>
    <name evidence="2" type="ORF">CEJ45_12525</name>
</gene>
<protein>
    <submittedName>
        <fullName evidence="2">Alpha/beta hydrolase</fullName>
    </submittedName>
</protein>
<dbReference type="Proteomes" id="UP000214747">
    <property type="component" value="Unassembled WGS sequence"/>
</dbReference>
<dbReference type="SUPFAM" id="SSF53474">
    <property type="entry name" value="alpha/beta-Hydrolases"/>
    <property type="match status" value="1"/>
</dbReference>
<accession>A0A225SUA5</accession>
<dbReference type="InterPro" id="IPR000073">
    <property type="entry name" value="AB_hydrolase_1"/>
</dbReference>
<feature type="domain" description="AB hydrolase-1" evidence="1">
    <location>
        <begin position="54"/>
        <end position="215"/>
    </location>
</feature>
<evidence type="ECO:0000259" key="1">
    <source>
        <dbReference type="Pfam" id="PF00561"/>
    </source>
</evidence>
<dbReference type="Pfam" id="PF00561">
    <property type="entry name" value="Abhydrolase_1"/>
    <property type="match status" value="1"/>
</dbReference>
<keyword evidence="2" id="KW-0378">Hydrolase</keyword>
<dbReference type="InterPro" id="IPR029058">
    <property type="entry name" value="AB_hydrolase_fold"/>
</dbReference>
<dbReference type="RefSeq" id="WP_088755436.1">
    <property type="nucleotide sequence ID" value="NZ_NJGV01000010.1"/>
</dbReference>
<dbReference type="Gene3D" id="3.40.50.1820">
    <property type="entry name" value="alpha/beta hydrolase"/>
    <property type="match status" value="1"/>
</dbReference>
<reference evidence="2 3" key="1">
    <citation type="journal article" date="2010" name="Int. J. Syst. Evol. Microbiol.">
        <title>Reclassification of Herbaspirillum putei as a later heterotypic synonym of Herbaspirillum huttiense, with the description of H. huttiense subsp. huttiense subsp. nov. and H. huttiense subsp. putei subsp. nov., comb. nov., and description of Herbaspirillum aquaticum sp. nov.</title>
        <authorList>
            <person name="Dobritsa A.P."/>
            <person name="Reddy M.C."/>
            <person name="Samadpour M."/>
        </authorList>
    </citation>
    <scope>NUCLEOTIDE SEQUENCE [LARGE SCALE GENOMIC DNA]</scope>
    <source>
        <strain evidence="2 3">IEH 4430</strain>
    </source>
</reference>
<keyword evidence="3" id="KW-1185">Reference proteome</keyword>
<dbReference type="PANTHER" id="PTHR43798">
    <property type="entry name" value="MONOACYLGLYCEROL LIPASE"/>
    <property type="match status" value="1"/>
</dbReference>
<dbReference type="AlphaFoldDB" id="A0A225SUA5"/>
<evidence type="ECO:0000313" key="2">
    <source>
        <dbReference type="EMBL" id="OWY34218.1"/>
    </source>
</evidence>
<organism evidence="2 3">
    <name type="scientific">Herbaspirillum aquaticum</name>
    <dbReference type="NCBI Taxonomy" id="568783"/>
    <lineage>
        <taxon>Bacteria</taxon>
        <taxon>Pseudomonadati</taxon>
        <taxon>Pseudomonadota</taxon>
        <taxon>Betaproteobacteria</taxon>
        <taxon>Burkholderiales</taxon>
        <taxon>Oxalobacteraceae</taxon>
        <taxon>Herbaspirillum</taxon>
    </lineage>
</organism>
<evidence type="ECO:0000313" key="3">
    <source>
        <dbReference type="Proteomes" id="UP000214747"/>
    </source>
</evidence>
<proteinExistence type="predicted"/>
<dbReference type="InterPro" id="IPR050266">
    <property type="entry name" value="AB_hydrolase_sf"/>
</dbReference>